<comment type="function">
    <text evidence="2">Component of cohesin complex, a complex required for the cohesion of sister chromatids after DNA replication. The cohesin complex apparently forms a large proteinaceous ring within which sister chromatids can be trapped. At anaphase, the complex is cleaved and dissociates from chromatin, allowing sister chromatids to segregate.</text>
</comment>
<comment type="subunit">
    <text evidence="2">Part of the cohesin complex which is composed of a heterodimer between a SMC1 protein (SMC1A or SMC1B) and SMC3, which are attached via their hinge domain, and RAD21 which link them at their heads, and one STAG protein.</text>
</comment>
<dbReference type="GO" id="GO:0000785">
    <property type="term" value="C:chromatin"/>
    <property type="evidence" value="ECO:0007669"/>
    <property type="project" value="UniProtKB-UniRule"/>
</dbReference>
<comment type="subcellular location">
    <subcellularLocation>
        <location evidence="2">Nucleus</location>
    </subcellularLocation>
    <subcellularLocation>
        <location evidence="2">Chromosome</location>
    </subcellularLocation>
    <subcellularLocation>
        <location evidence="2">Chromosome</location>
        <location evidence="2">Centromere</location>
    </subcellularLocation>
</comment>
<dbReference type="SUPFAM" id="SSF48371">
    <property type="entry name" value="ARM repeat"/>
    <property type="match status" value="1"/>
</dbReference>
<keyword evidence="2" id="KW-0131">Cell cycle</keyword>
<evidence type="ECO:0000259" key="3">
    <source>
        <dbReference type="PROSITE" id="PS51425"/>
    </source>
</evidence>
<keyword evidence="2" id="KW-0158">Chromosome</keyword>
<sequence>MLVAGHLDQVCVQEGSPATAGDLYEALRSGRSAMVTVVDEWLESYKQDKEAGLLELMNFVVQCCGCKGFVTKEMFDSMENVEIISRLTKDFNEDCSGYPLSSTGPQWRRFRTCLCEFLQLLVRRCQNSLLYDDYLFSSLLALLTGLSDSQVRAFRHTSTLMAMKLMTALVEVAMDVSTQVETTQRRYKAEMCKEVELRAQERLEKLHTSYTQPIFDLQDQQEELQSMMNTVFKGIFVHRYRDLVPEIRVICMEEIGVWLQKNPSVFLNDGYLKYLGWTLHDKQGVVRQQCVRSLKALYREKDFAGRLELFTSRFKERMLSMIQDKVNDVAQEFHEHAMYLVDSLWDCAGKELRDWETMTSMLLQEKGQNWGLKDEEEGALIEVMICAVRQAAESHPPVSRAPAKRVLRVKDQKAQEQQRNRLTNHFIIVLPQLMAKYSADAEKVTSLLKAPLHFNLETYSSNSRLEKYLDLLLVQLCGIVEKHQDDEVLRACALVACALCAERYSFSARAEMSISQLLDRLVDQFTSGLTDVLQVKLSHRLLCPFSKAFLLLCDLLLVYSSSLVQGNTALQTLACPPSVSLRAEMSSFLLDYVFTEPENDPQDDDEEGEFAKIAVLQRCRNQLAGYCKLVIYGVLDLSAASDVFKHYSKFYKDYGDIMKETLSKSKIVSPILSAKTVCLSLQQLYSQLPWEQGEERVRFSQEFREMRELARHLAMTFGVNLHQSVRLALFPMARDGIQFAFQGAKDADKIPHNLLFLETLSEFSFKLLHQDRSVPRKKDSQWLESSSIASLATPPLTSTTLKGALPQTSVPRVDRAGSLAASDEEGASEPESLKDFMERCALIFSLHLSELFSSVNILDGMYCKIFSVNIYRIVFYDPANS</sequence>
<evidence type="ECO:0000313" key="4">
    <source>
        <dbReference type="Ensembl" id="ENSSFOP00015040912.1"/>
    </source>
</evidence>
<feature type="domain" description="SCD" evidence="3">
    <location>
        <begin position="236"/>
        <end position="321"/>
    </location>
</feature>
<dbReference type="GO" id="GO:0008278">
    <property type="term" value="C:cohesin complex"/>
    <property type="evidence" value="ECO:0007669"/>
    <property type="project" value="UniProtKB-UniRule"/>
</dbReference>
<dbReference type="GO" id="GO:0007059">
    <property type="term" value="P:chromosome segregation"/>
    <property type="evidence" value="ECO:0007669"/>
    <property type="project" value="UniProtKB-KW"/>
</dbReference>
<evidence type="ECO:0000256" key="1">
    <source>
        <dbReference type="ARBA" id="ARBA00005486"/>
    </source>
</evidence>
<dbReference type="GO" id="GO:0005634">
    <property type="term" value="C:nucleus"/>
    <property type="evidence" value="ECO:0007669"/>
    <property type="project" value="UniProtKB-SubCell"/>
</dbReference>
<reference evidence="4 5" key="1">
    <citation type="submission" date="2019-04" db="EMBL/GenBank/DDBJ databases">
        <authorList>
            <consortium name="Wellcome Sanger Institute Data Sharing"/>
        </authorList>
    </citation>
    <scope>NUCLEOTIDE SEQUENCE [LARGE SCALE GENOMIC DNA]</scope>
</reference>
<name>A0A8C9SPY5_SCLFO</name>
<dbReference type="GO" id="GO:0003682">
    <property type="term" value="F:chromatin binding"/>
    <property type="evidence" value="ECO:0007669"/>
    <property type="project" value="TreeGrafter"/>
</dbReference>
<dbReference type="Ensembl" id="ENSSFOT00015060253.1">
    <property type="protein sequence ID" value="ENSSFOP00015040912.1"/>
    <property type="gene ID" value="ENSSFOG00015000645.2"/>
</dbReference>
<keyword evidence="2" id="KW-0132">Cell division</keyword>
<dbReference type="Pfam" id="PF24571">
    <property type="entry name" value="HEAT_SCC3-SA"/>
    <property type="match status" value="1"/>
</dbReference>
<organism evidence="4 5">
    <name type="scientific">Scleropages formosus</name>
    <name type="common">Asian bonytongue</name>
    <name type="synonym">Osteoglossum formosum</name>
    <dbReference type="NCBI Taxonomy" id="113540"/>
    <lineage>
        <taxon>Eukaryota</taxon>
        <taxon>Metazoa</taxon>
        <taxon>Chordata</taxon>
        <taxon>Craniata</taxon>
        <taxon>Vertebrata</taxon>
        <taxon>Euteleostomi</taxon>
        <taxon>Actinopterygii</taxon>
        <taxon>Neopterygii</taxon>
        <taxon>Teleostei</taxon>
        <taxon>Osteoglossocephala</taxon>
        <taxon>Osteoglossomorpha</taxon>
        <taxon>Osteoglossiformes</taxon>
        <taxon>Osteoglossidae</taxon>
        <taxon>Scleropages</taxon>
    </lineage>
</organism>
<dbReference type="Pfam" id="PF21581">
    <property type="entry name" value="SCD"/>
    <property type="match status" value="1"/>
</dbReference>
<dbReference type="Pfam" id="PF08514">
    <property type="entry name" value="STAG"/>
    <property type="match status" value="1"/>
</dbReference>
<keyword evidence="5" id="KW-1185">Reference proteome</keyword>
<accession>A0A8C9SPY5</accession>
<dbReference type="InterPro" id="IPR013721">
    <property type="entry name" value="STAG"/>
</dbReference>
<dbReference type="InterPro" id="IPR039662">
    <property type="entry name" value="Cohesin_Scc3/SA"/>
</dbReference>
<comment type="similarity">
    <text evidence="1 2">Belongs to the SCC3 family.</text>
</comment>
<dbReference type="PANTHER" id="PTHR11199">
    <property type="entry name" value="STROMAL ANTIGEN"/>
    <property type="match status" value="1"/>
</dbReference>
<dbReference type="InterPro" id="IPR056396">
    <property type="entry name" value="HEAT_SCC3-SA"/>
</dbReference>
<protein>
    <recommendedName>
        <fullName evidence="2">Cohesin subunit SA</fullName>
    </recommendedName>
    <alternativeName>
        <fullName evidence="2">SCC3 homolog</fullName>
    </alternativeName>
    <alternativeName>
        <fullName evidence="2">Stromal antigen</fullName>
    </alternativeName>
</protein>
<dbReference type="AlphaFoldDB" id="A0A8C9SPY5"/>
<reference evidence="4" key="2">
    <citation type="submission" date="2025-08" db="UniProtKB">
        <authorList>
            <consortium name="Ensembl"/>
        </authorList>
    </citation>
    <scope>IDENTIFICATION</scope>
</reference>
<dbReference type="Proteomes" id="UP000694397">
    <property type="component" value="Chromosome 13"/>
</dbReference>
<dbReference type="GO" id="GO:0000775">
    <property type="term" value="C:chromosome, centromeric region"/>
    <property type="evidence" value="ECO:0007669"/>
    <property type="project" value="UniProtKB-SubCell"/>
</dbReference>
<dbReference type="PANTHER" id="PTHR11199:SF10">
    <property type="entry name" value="COHESIN SUBUNIT SA"/>
    <property type="match status" value="1"/>
</dbReference>
<evidence type="ECO:0000256" key="2">
    <source>
        <dbReference type="RuleBase" id="RU369063"/>
    </source>
</evidence>
<dbReference type="GO" id="GO:0007062">
    <property type="term" value="P:sister chromatid cohesion"/>
    <property type="evidence" value="ECO:0007669"/>
    <property type="project" value="UniProtKB-UniRule"/>
</dbReference>
<dbReference type="PROSITE" id="PS51425">
    <property type="entry name" value="SCD"/>
    <property type="match status" value="1"/>
</dbReference>
<dbReference type="GO" id="GO:0051301">
    <property type="term" value="P:cell division"/>
    <property type="evidence" value="ECO:0007669"/>
    <property type="project" value="UniProtKB-UniRule"/>
</dbReference>
<dbReference type="InterPro" id="IPR016024">
    <property type="entry name" value="ARM-type_fold"/>
</dbReference>
<proteinExistence type="inferred from homology"/>
<keyword evidence="2" id="KW-0539">Nucleus</keyword>
<dbReference type="GeneTree" id="ENSGT00950000182972"/>
<reference evidence="4" key="3">
    <citation type="submission" date="2025-09" db="UniProtKB">
        <authorList>
            <consortium name="Ensembl"/>
        </authorList>
    </citation>
    <scope>IDENTIFICATION</scope>
</reference>
<dbReference type="InterPro" id="IPR020839">
    <property type="entry name" value="SCD"/>
</dbReference>
<evidence type="ECO:0000313" key="5">
    <source>
        <dbReference type="Proteomes" id="UP000694397"/>
    </source>
</evidence>
<keyword evidence="2" id="KW-0159">Chromosome partition</keyword>
<gene>
    <name evidence="4" type="primary">LOC108928601</name>
</gene>